<reference evidence="1 2" key="1">
    <citation type="journal article" date="2023" name="Sci. Data">
        <title>Genome assembly of the Korean intertidal mud-creeper Batillaria attramentaria.</title>
        <authorList>
            <person name="Patra A.K."/>
            <person name="Ho P.T."/>
            <person name="Jun S."/>
            <person name="Lee S.J."/>
            <person name="Kim Y."/>
            <person name="Won Y.J."/>
        </authorList>
    </citation>
    <scope>NUCLEOTIDE SEQUENCE [LARGE SCALE GENOMIC DNA]</scope>
    <source>
        <strain evidence="1">Wonlab-2016</strain>
    </source>
</reference>
<organism evidence="1 2">
    <name type="scientific">Batillaria attramentaria</name>
    <dbReference type="NCBI Taxonomy" id="370345"/>
    <lineage>
        <taxon>Eukaryota</taxon>
        <taxon>Metazoa</taxon>
        <taxon>Spiralia</taxon>
        <taxon>Lophotrochozoa</taxon>
        <taxon>Mollusca</taxon>
        <taxon>Gastropoda</taxon>
        <taxon>Caenogastropoda</taxon>
        <taxon>Sorbeoconcha</taxon>
        <taxon>Cerithioidea</taxon>
        <taxon>Batillariidae</taxon>
        <taxon>Batillaria</taxon>
    </lineage>
</organism>
<proteinExistence type="predicted"/>
<protein>
    <submittedName>
        <fullName evidence="1">Uncharacterized protein</fullName>
    </submittedName>
</protein>
<keyword evidence="2" id="KW-1185">Reference proteome</keyword>
<name>A0ABD0LX96_9CAEN</name>
<accession>A0ABD0LX96</accession>
<evidence type="ECO:0000313" key="1">
    <source>
        <dbReference type="EMBL" id="KAK7504038.1"/>
    </source>
</evidence>
<dbReference type="EMBL" id="JACVVK020000017">
    <property type="protein sequence ID" value="KAK7504038.1"/>
    <property type="molecule type" value="Genomic_DNA"/>
</dbReference>
<sequence>MRQPKKVQKKDTHTNCFCSSPAEAFLWVKDNVGKVATEGWEGPLDRGWGSGWVERSGIALIVLFSKQAEESRESKTYPCFRIAVRPSWTAGKSLD</sequence>
<gene>
    <name evidence="1" type="ORF">BaRGS_00004770</name>
</gene>
<dbReference type="Proteomes" id="UP001519460">
    <property type="component" value="Unassembled WGS sequence"/>
</dbReference>
<dbReference type="AlphaFoldDB" id="A0ABD0LX96"/>
<comment type="caution">
    <text evidence="1">The sequence shown here is derived from an EMBL/GenBank/DDBJ whole genome shotgun (WGS) entry which is preliminary data.</text>
</comment>
<evidence type="ECO:0000313" key="2">
    <source>
        <dbReference type="Proteomes" id="UP001519460"/>
    </source>
</evidence>